<keyword evidence="3" id="KW-1185">Reference proteome</keyword>
<dbReference type="EMBL" id="JARBHB010000001">
    <property type="protein sequence ID" value="KAJ8897676.1"/>
    <property type="molecule type" value="Genomic_DNA"/>
</dbReference>
<feature type="region of interest" description="Disordered" evidence="1">
    <location>
        <begin position="282"/>
        <end position="404"/>
    </location>
</feature>
<dbReference type="Proteomes" id="UP001159363">
    <property type="component" value="Chromosome 1"/>
</dbReference>
<feature type="compositionally biased region" description="Basic and acidic residues" evidence="1">
    <location>
        <begin position="366"/>
        <end position="396"/>
    </location>
</feature>
<comment type="caution">
    <text evidence="2">The sequence shown here is derived from an EMBL/GenBank/DDBJ whole genome shotgun (WGS) entry which is preliminary data.</text>
</comment>
<accession>A0ABQ9ILX0</accession>
<evidence type="ECO:0000313" key="3">
    <source>
        <dbReference type="Proteomes" id="UP001159363"/>
    </source>
</evidence>
<protein>
    <submittedName>
        <fullName evidence="2">Uncharacterized protein</fullName>
    </submittedName>
</protein>
<reference evidence="2 3" key="1">
    <citation type="submission" date="2023-02" db="EMBL/GenBank/DDBJ databases">
        <title>LHISI_Scaffold_Assembly.</title>
        <authorList>
            <person name="Stuart O.P."/>
            <person name="Cleave R."/>
            <person name="Magrath M.J.L."/>
            <person name="Mikheyev A.S."/>
        </authorList>
    </citation>
    <scope>NUCLEOTIDE SEQUENCE [LARGE SCALE GENOMIC DNA]</scope>
    <source>
        <strain evidence="2">Daus_M_001</strain>
        <tissue evidence="2">Leg muscle</tissue>
    </source>
</reference>
<feature type="compositionally biased region" description="Polar residues" evidence="1">
    <location>
        <begin position="296"/>
        <end position="308"/>
    </location>
</feature>
<proteinExistence type="predicted"/>
<evidence type="ECO:0000313" key="2">
    <source>
        <dbReference type="EMBL" id="KAJ8897676.1"/>
    </source>
</evidence>
<gene>
    <name evidence="2" type="ORF">PR048_003026</name>
</gene>
<evidence type="ECO:0000256" key="1">
    <source>
        <dbReference type="SAM" id="MobiDB-lite"/>
    </source>
</evidence>
<organism evidence="2 3">
    <name type="scientific">Dryococelus australis</name>
    <dbReference type="NCBI Taxonomy" id="614101"/>
    <lineage>
        <taxon>Eukaryota</taxon>
        <taxon>Metazoa</taxon>
        <taxon>Ecdysozoa</taxon>
        <taxon>Arthropoda</taxon>
        <taxon>Hexapoda</taxon>
        <taxon>Insecta</taxon>
        <taxon>Pterygota</taxon>
        <taxon>Neoptera</taxon>
        <taxon>Polyneoptera</taxon>
        <taxon>Phasmatodea</taxon>
        <taxon>Verophasmatodea</taxon>
        <taxon>Anareolatae</taxon>
        <taxon>Phasmatidae</taxon>
        <taxon>Eurycanthinae</taxon>
        <taxon>Dryococelus</taxon>
    </lineage>
</organism>
<feature type="region of interest" description="Disordered" evidence="1">
    <location>
        <begin position="445"/>
        <end position="469"/>
    </location>
</feature>
<name>A0ABQ9ILX0_9NEOP</name>
<sequence>MQGRRKPSNHIVWHDSHVRNAQDLPVKSRQISSLTPACENLEVIRPMFELGSPSDRRPAAGEPAVKWAAGRLDYWTKCIGRSRRDLSCGARMSHIGVASFRYTARCQSPRAPRLHLAHARCKLKSHARIVVLYPIERDHVYFNNTTRLPPRRTRFDSRRSHPWILATGNRAGRCRWSAGFLGDLPFPPPLHFSAAPHSLRFTLIEPQDLDTYCTSTRFTSIAVLYIYNILNTLNLLSKLPPTTRLQHLLQPPAAVNIWQTTSVTSGTARSCHCVAGRGSSTTTPVVHPFHKDSSKRSNSNENTVSLENTKTKHSTKRATCVNSQRNAPKITQYEGPAKSVVSPVSITSHRQDSTHRARRGPIRFYYDNKDSWKGEESGRNYEGRRRDSRRLEDRRGGSKARRRRQQLVRVRDLYHTTFPHVCLPSSYCLEDDCDVTLSDAATDTQMERGRGGAGTRQETSSLGTAPATPGRYVIRPECREALVAARYTAGASRQHPLYSTRKNGQQVADDVWSDHLPPIKVRWVRFPARSPGFWRAVQSNVRVLHVTIEYFIQFTIIPGMCDKHSLDVEENLELLPEPAAWFLKPKYDRRMQNNHHAVGLLPL</sequence>